<gene>
    <name evidence="2" type="ORF">NP233_g12192</name>
</gene>
<name>A0AAD5YJN8_9AGAR</name>
<sequence>MYLAFLPHSMGYPIICYAEILTFLSCNNNTTFHDLLPCYKALPVVGPGFHNKFYHLAFNLDVEDAKEAGEGFSAHGKSIKRSVQGWRGVFRKAREARVEMAKLERGLGYAILGMITAPRSEDHGEANCSTSNDEDAMSANKGEGKDSKQIKGVVNSSGAWCWREDCKGEHNTTMSDMNIYHTQKIEDFHNFGVEHLDGEIQLYEQILTRLRAARSTLASPPPLHSSDLDPTNKNTITHQYTPAISSLQLPPHLPALRPP</sequence>
<keyword evidence="3" id="KW-1185">Reference proteome</keyword>
<evidence type="ECO:0000256" key="1">
    <source>
        <dbReference type="SAM" id="MobiDB-lite"/>
    </source>
</evidence>
<feature type="region of interest" description="Disordered" evidence="1">
    <location>
        <begin position="121"/>
        <end position="149"/>
    </location>
</feature>
<organism evidence="2 3">
    <name type="scientific">Leucocoprinus birnbaumii</name>
    <dbReference type="NCBI Taxonomy" id="56174"/>
    <lineage>
        <taxon>Eukaryota</taxon>
        <taxon>Fungi</taxon>
        <taxon>Dikarya</taxon>
        <taxon>Basidiomycota</taxon>
        <taxon>Agaricomycotina</taxon>
        <taxon>Agaricomycetes</taxon>
        <taxon>Agaricomycetidae</taxon>
        <taxon>Agaricales</taxon>
        <taxon>Agaricineae</taxon>
        <taxon>Agaricaceae</taxon>
        <taxon>Leucocoprinus</taxon>
    </lineage>
</organism>
<dbReference type="InterPro" id="IPR027267">
    <property type="entry name" value="AH/BAR_dom_sf"/>
</dbReference>
<reference evidence="2" key="1">
    <citation type="submission" date="2022-07" db="EMBL/GenBank/DDBJ databases">
        <title>Genome Sequence of Leucocoprinus birnbaumii.</title>
        <authorList>
            <person name="Buettner E."/>
        </authorList>
    </citation>
    <scope>NUCLEOTIDE SEQUENCE</scope>
    <source>
        <strain evidence="2">VT141</strain>
    </source>
</reference>
<proteinExistence type="predicted"/>
<dbReference type="Gene3D" id="1.20.1270.60">
    <property type="entry name" value="Arfaptin homology (AH) domain/BAR domain"/>
    <property type="match status" value="1"/>
</dbReference>
<dbReference type="AlphaFoldDB" id="A0AAD5YJN8"/>
<comment type="caution">
    <text evidence="2">The sequence shown here is derived from an EMBL/GenBank/DDBJ whole genome shotgun (WGS) entry which is preliminary data.</text>
</comment>
<evidence type="ECO:0000313" key="2">
    <source>
        <dbReference type="EMBL" id="KAJ3555512.1"/>
    </source>
</evidence>
<evidence type="ECO:0000313" key="3">
    <source>
        <dbReference type="Proteomes" id="UP001213000"/>
    </source>
</evidence>
<dbReference type="EMBL" id="JANIEX010001674">
    <property type="protein sequence ID" value="KAJ3555512.1"/>
    <property type="molecule type" value="Genomic_DNA"/>
</dbReference>
<accession>A0AAD5YJN8</accession>
<feature type="region of interest" description="Disordered" evidence="1">
    <location>
        <begin position="217"/>
        <end position="236"/>
    </location>
</feature>
<protein>
    <submittedName>
        <fullName evidence="2">Uncharacterized protein</fullName>
    </submittedName>
</protein>
<dbReference type="Proteomes" id="UP001213000">
    <property type="component" value="Unassembled WGS sequence"/>
</dbReference>